<dbReference type="InParanoid" id="S8DL58"/>
<name>S8DL58_FOMSC</name>
<dbReference type="Proteomes" id="UP000015241">
    <property type="component" value="Unassembled WGS sequence"/>
</dbReference>
<dbReference type="EMBL" id="KE504272">
    <property type="protein sequence ID" value="EPS93487.1"/>
    <property type="molecule type" value="Genomic_DNA"/>
</dbReference>
<dbReference type="HOGENOM" id="CLU_2078582_0_0_1"/>
<organism evidence="1 2">
    <name type="scientific">Fomitopsis schrenkii</name>
    <name type="common">Brown rot fungus</name>
    <dbReference type="NCBI Taxonomy" id="2126942"/>
    <lineage>
        <taxon>Eukaryota</taxon>
        <taxon>Fungi</taxon>
        <taxon>Dikarya</taxon>
        <taxon>Basidiomycota</taxon>
        <taxon>Agaricomycotina</taxon>
        <taxon>Agaricomycetes</taxon>
        <taxon>Polyporales</taxon>
        <taxon>Fomitopsis</taxon>
    </lineage>
</organism>
<sequence length="118" mass="13506">LSLLASSPSLSPRTRAFRCRTRRFTSLKERACSWRRGRATTVGRHRSEVRAGSRKVSALLWRAWKRQQRQGFPLHRQTPSLTQLPPCVYLSSHYTKAIRGGLHNILPSTTFVAYATQN</sequence>
<keyword evidence="2" id="KW-1185">Reference proteome</keyword>
<reference evidence="1 2" key="1">
    <citation type="journal article" date="2012" name="Science">
        <title>The Paleozoic origin of enzymatic lignin decomposition reconstructed from 31 fungal genomes.</title>
        <authorList>
            <person name="Floudas D."/>
            <person name="Binder M."/>
            <person name="Riley R."/>
            <person name="Barry K."/>
            <person name="Blanchette R.A."/>
            <person name="Henrissat B."/>
            <person name="Martinez A.T."/>
            <person name="Otillar R."/>
            <person name="Spatafora J.W."/>
            <person name="Yadav J.S."/>
            <person name="Aerts A."/>
            <person name="Benoit I."/>
            <person name="Boyd A."/>
            <person name="Carlson A."/>
            <person name="Copeland A."/>
            <person name="Coutinho P.M."/>
            <person name="de Vries R.P."/>
            <person name="Ferreira P."/>
            <person name="Findley K."/>
            <person name="Foster B."/>
            <person name="Gaskell J."/>
            <person name="Glotzer D."/>
            <person name="Gorecki P."/>
            <person name="Heitman J."/>
            <person name="Hesse C."/>
            <person name="Hori C."/>
            <person name="Igarashi K."/>
            <person name="Jurgens J.A."/>
            <person name="Kallen N."/>
            <person name="Kersten P."/>
            <person name="Kohler A."/>
            <person name="Kuees U."/>
            <person name="Kumar T.K.A."/>
            <person name="Kuo A."/>
            <person name="LaButti K."/>
            <person name="Larrondo L.F."/>
            <person name="Lindquist E."/>
            <person name="Ling A."/>
            <person name="Lombard V."/>
            <person name="Lucas S."/>
            <person name="Lundell T."/>
            <person name="Martin R."/>
            <person name="McLaughlin D.J."/>
            <person name="Morgenstern I."/>
            <person name="Morin E."/>
            <person name="Murat C."/>
            <person name="Nagy L.G."/>
            <person name="Nolan M."/>
            <person name="Ohm R.A."/>
            <person name="Patyshakuliyeva A."/>
            <person name="Rokas A."/>
            <person name="Ruiz-Duenas F.J."/>
            <person name="Sabat G."/>
            <person name="Salamov A."/>
            <person name="Samejima M."/>
            <person name="Schmutz J."/>
            <person name="Slot J.C."/>
            <person name="St John F."/>
            <person name="Stenlid J."/>
            <person name="Sun H."/>
            <person name="Sun S."/>
            <person name="Syed K."/>
            <person name="Tsang A."/>
            <person name="Wiebenga A."/>
            <person name="Young D."/>
            <person name="Pisabarro A."/>
            <person name="Eastwood D.C."/>
            <person name="Martin F."/>
            <person name="Cullen D."/>
            <person name="Grigoriev I.V."/>
            <person name="Hibbett D.S."/>
        </authorList>
    </citation>
    <scope>NUCLEOTIDE SEQUENCE</scope>
    <source>
        <strain evidence="2">FP-58527</strain>
    </source>
</reference>
<gene>
    <name evidence="1" type="ORF">FOMPIDRAFT_1063516</name>
</gene>
<protein>
    <submittedName>
        <fullName evidence="1">Uncharacterized protein</fullName>
    </submittedName>
</protein>
<evidence type="ECO:0000313" key="1">
    <source>
        <dbReference type="EMBL" id="EPS93487.1"/>
    </source>
</evidence>
<dbReference type="AlphaFoldDB" id="S8DL58"/>
<accession>S8DL58</accession>
<proteinExistence type="predicted"/>
<evidence type="ECO:0000313" key="2">
    <source>
        <dbReference type="Proteomes" id="UP000015241"/>
    </source>
</evidence>
<feature type="non-terminal residue" evidence="1">
    <location>
        <position position="1"/>
    </location>
</feature>